<reference evidence="3 4" key="1">
    <citation type="submission" date="2015-09" db="EMBL/GenBank/DDBJ databases">
        <authorList>
            <consortium name="Pathogen Informatics"/>
        </authorList>
    </citation>
    <scope>NUCLEOTIDE SEQUENCE [LARGE SCALE GENOMIC DNA]</scope>
    <source>
        <strain evidence="3 4">2789STDY5834966</strain>
    </source>
</reference>
<dbReference type="RefSeq" id="WP_055183306.1">
    <property type="nucleotide sequence ID" value="NZ_CYYC01000048.1"/>
</dbReference>
<proteinExistence type="predicted"/>
<keyword evidence="1" id="KW-0732">Signal</keyword>
<evidence type="ECO:0000256" key="1">
    <source>
        <dbReference type="SAM" id="SignalP"/>
    </source>
</evidence>
<dbReference type="Proteomes" id="UP000095390">
    <property type="component" value="Unassembled WGS sequence"/>
</dbReference>
<evidence type="ECO:0000313" key="4">
    <source>
        <dbReference type="Proteomes" id="UP000095390"/>
    </source>
</evidence>
<accession>A0A173UUG4</accession>
<feature type="signal peptide" evidence="1">
    <location>
        <begin position="1"/>
        <end position="24"/>
    </location>
</feature>
<evidence type="ECO:0000259" key="2">
    <source>
        <dbReference type="Pfam" id="PF14285"/>
    </source>
</evidence>
<evidence type="ECO:0000313" key="3">
    <source>
        <dbReference type="EMBL" id="CUN18663.1"/>
    </source>
</evidence>
<gene>
    <name evidence="3" type="ORF">ERS852578_02746</name>
</gene>
<dbReference type="OrthoDB" id="9896343at2"/>
<protein>
    <recommendedName>
        <fullName evidence="2">DUF4367 domain-containing protein</fullName>
    </recommendedName>
</protein>
<feature type="domain" description="DUF4367" evidence="2">
    <location>
        <begin position="54"/>
        <end position="173"/>
    </location>
</feature>
<dbReference type="AlphaFoldDB" id="A0A173UUG4"/>
<feature type="chain" id="PRO_5039156660" description="DUF4367 domain-containing protein" evidence="1">
    <location>
        <begin position="25"/>
        <end position="177"/>
    </location>
</feature>
<dbReference type="Pfam" id="PF14285">
    <property type="entry name" value="DUF4367"/>
    <property type="match status" value="1"/>
</dbReference>
<dbReference type="EMBL" id="CYYC01000048">
    <property type="protein sequence ID" value="CUN18663.1"/>
    <property type="molecule type" value="Genomic_DNA"/>
</dbReference>
<organism evidence="3 4">
    <name type="scientific">Anaerobutyricum hallii</name>
    <dbReference type="NCBI Taxonomy" id="39488"/>
    <lineage>
        <taxon>Bacteria</taxon>
        <taxon>Bacillati</taxon>
        <taxon>Bacillota</taxon>
        <taxon>Clostridia</taxon>
        <taxon>Lachnospirales</taxon>
        <taxon>Lachnospiraceae</taxon>
        <taxon>Anaerobutyricum</taxon>
    </lineage>
</organism>
<sequence>MYQKKCWKIHVIFLLLLSMLLLNACHMPAGSEKTEENIMDERENSEESSIWISINDIPKGYTEIRYVSVPMRQQDCYSNAEGNKRFVVEVQQGDTDLISVEEKRKIEIDGSQGTQFIYNGENIKYNGNEKEQIQEIAKIKKGERVLEWNAGKYCCRIYGSLSYEELKEIAKNVEVKV</sequence>
<dbReference type="InterPro" id="IPR025377">
    <property type="entry name" value="DUF4367"/>
</dbReference>
<name>A0A173UUG4_9FIRM</name>